<dbReference type="Gene3D" id="1.10.150.50">
    <property type="entry name" value="Transcription Factor, Ets-1"/>
    <property type="match status" value="1"/>
</dbReference>
<evidence type="ECO:0008006" key="7">
    <source>
        <dbReference type="Google" id="ProtNLM"/>
    </source>
</evidence>
<dbReference type="GO" id="GO:0005524">
    <property type="term" value="F:ATP binding"/>
    <property type="evidence" value="ECO:0007669"/>
    <property type="project" value="UniProtKB-KW"/>
</dbReference>
<evidence type="ECO:0000313" key="6">
    <source>
        <dbReference type="EMBL" id="ANY85173.1"/>
    </source>
</evidence>
<gene>
    <name evidence="6" type="ORF">BB934_44065</name>
</gene>
<dbReference type="SUPFAM" id="SSF47769">
    <property type="entry name" value="SAM/Pointed domain"/>
    <property type="match status" value="1"/>
</dbReference>
<sequence length="1123" mass="123505">MEVAAWLRSLGLEQYEAAFRDNDIDVELVPRLTSEDLKDLSIVSVGHRRKLLDAIAELNNVADRSDGFPVDPGPTSAPPNPSNLPQRPDAERRQLTILFCDLVGSTELSRHLDPEEYRGILAAFQQACAGTIARFDGFLAKYMGDGVLAYFGYPQAHEDEASRAVRAGLALVEGVTRIALPAGLNPLHARVGIATGLVIVGDLIGAGSAQEQSVAGETPNLAARLQTLAPPDGVVIAPSTRRLLGSEFNIADLGSQDLKGFAAPISAWRVLGIRAVESRFEARGMGATPLIGRAEEFGILARCWEQASDREGKAVLLSGEAGIGKSRLVRALLDHVQSQTRAQVQYQCSPFFANSPLHPFIEQIERDAGFQSEDTLEERLVKLEALLAQAIDDGVAFAPLLATMLSVPTSTRYPPSSHDPEQQKELTIKVLIQYLIGQAQRHPLLIVVEDVHWADPTTLELLDQLIDHAASERILLLMTFRPEFGVRWQGRPHVTLIPLNRLARRQTTELVKGIAREAELSDEVLKQILEKTEGVPLFVEEFTKAVLESGFRAEGARGPAGRSSLPFVIPATLHDSLMARLDRLPAAKTAAQQAAVIGREFSYGMLAAISTQSEPELLAALQQLVSSELVFKRGAPPEATYTFKHALVRDAAYESLLKSRRQELHARIVDVLEADASDVPARQPEVIAHHLSEARLAERAVTYWQLAADAAASRQAHQEAIAHCTRGLEMVGLIPDRKQREQNELRLQARFGNSAVSAKGWGAAEVAKALYRARDLCAETGDDSLLHPVLAGLFAFHVVNAELSTAERLGLELLTWGEALNDRILLVDGHKTLMHVRYKLGKFEAAREHFVRGMSLYQESPWPEVTAEHLDDPGSQLLFYGACALWVLGYPDRARQAAADAITLGRQRGHHLSLVHSVYIIGHLSELMDDWEGVQRSNEETVALATEWGVTGILEAVARRERLVAVALHCDAEQMKYKRQHPQPGFARSLHDAVLARAYGRQGAPGEGLRVLDGISGWADETGSRFFDAEVYRIRAELLLLMQRMDEAEGSYGKALEIAREQNARMWELRAACDLARLWRDQGRRAEAHGLLAPIYSWFSEGFSTRDLQVARALLDTLPPSPS</sequence>
<dbReference type="SMART" id="SM00028">
    <property type="entry name" value="TPR"/>
    <property type="match status" value="3"/>
</dbReference>
<feature type="domain" description="SAM" evidence="4">
    <location>
        <begin position="1"/>
        <end position="61"/>
    </location>
</feature>
<geneLocation type="plasmid" evidence="6">
    <name>unnamed4</name>
</geneLocation>
<dbReference type="Gene3D" id="3.30.70.1230">
    <property type="entry name" value="Nucleotide cyclase"/>
    <property type="match status" value="1"/>
</dbReference>
<dbReference type="Gene3D" id="1.25.40.10">
    <property type="entry name" value="Tetratricopeptide repeat domain"/>
    <property type="match status" value="2"/>
</dbReference>
<feature type="compositionally biased region" description="Pro residues" evidence="3">
    <location>
        <begin position="71"/>
        <end position="82"/>
    </location>
</feature>
<dbReference type="InterPro" id="IPR001660">
    <property type="entry name" value="SAM"/>
</dbReference>
<dbReference type="SUPFAM" id="SSF48452">
    <property type="entry name" value="TPR-like"/>
    <property type="match status" value="2"/>
</dbReference>
<dbReference type="InterPro" id="IPR027417">
    <property type="entry name" value="P-loop_NTPase"/>
</dbReference>
<dbReference type="InterPro" id="IPR011990">
    <property type="entry name" value="TPR-like_helical_dom_sf"/>
</dbReference>
<dbReference type="EMBL" id="CP016620">
    <property type="protein sequence ID" value="ANY85173.1"/>
    <property type="molecule type" value="Genomic_DNA"/>
</dbReference>
<dbReference type="GO" id="GO:0005737">
    <property type="term" value="C:cytoplasm"/>
    <property type="evidence" value="ECO:0007669"/>
    <property type="project" value="TreeGrafter"/>
</dbReference>
<dbReference type="GO" id="GO:0004016">
    <property type="term" value="F:adenylate cyclase activity"/>
    <property type="evidence" value="ECO:0007669"/>
    <property type="project" value="UniProtKB-ARBA"/>
</dbReference>
<evidence type="ECO:0000256" key="3">
    <source>
        <dbReference type="SAM" id="MobiDB-lite"/>
    </source>
</evidence>
<dbReference type="SMART" id="SM00044">
    <property type="entry name" value="CYCc"/>
    <property type="match status" value="1"/>
</dbReference>
<dbReference type="InterPro" id="IPR013761">
    <property type="entry name" value="SAM/pointed_sf"/>
</dbReference>
<evidence type="ECO:0000259" key="5">
    <source>
        <dbReference type="PROSITE" id="PS50125"/>
    </source>
</evidence>
<dbReference type="PROSITE" id="PS50125">
    <property type="entry name" value="GUANYLATE_CYCLASE_2"/>
    <property type="match status" value="1"/>
</dbReference>
<dbReference type="KEGG" id="moc:BB934_44065"/>
<dbReference type="SMART" id="SM00454">
    <property type="entry name" value="SAM"/>
    <property type="match status" value="1"/>
</dbReference>
<dbReference type="GO" id="GO:0035556">
    <property type="term" value="P:intracellular signal transduction"/>
    <property type="evidence" value="ECO:0007669"/>
    <property type="project" value="InterPro"/>
</dbReference>
<dbReference type="PANTHER" id="PTHR16305:SF28">
    <property type="entry name" value="GUANYLATE CYCLASE DOMAIN-CONTAINING PROTEIN"/>
    <property type="match status" value="1"/>
</dbReference>
<dbReference type="SUPFAM" id="SSF55073">
    <property type="entry name" value="Nucleotide cyclase"/>
    <property type="match status" value="1"/>
</dbReference>
<feature type="region of interest" description="Disordered" evidence="3">
    <location>
        <begin position="63"/>
        <end position="88"/>
    </location>
</feature>
<reference evidence="6" key="1">
    <citation type="submission" date="2016-07" db="EMBL/GenBank/DDBJ databases">
        <title>Microvirga ossetica sp. nov. a new species of rhizobia isolated from root nodules of the legume species Vicia alpestris Steven originated from North Ossetia region in the Caucasus.</title>
        <authorList>
            <person name="Safronova V.I."/>
            <person name="Kuznetsova I.G."/>
            <person name="Sazanova A.L."/>
            <person name="Belimov A."/>
            <person name="Andronov E."/>
            <person name="Osledkin Y.S."/>
            <person name="Onishchuk O.P."/>
            <person name="Kurchak O.N."/>
            <person name="Shaposhnikov A.I."/>
            <person name="Willems A."/>
            <person name="Tikhonovich I.A."/>
        </authorList>
    </citation>
    <scope>NUCLEOTIDE SEQUENCE [LARGE SCALE GENOMIC DNA]</scope>
    <source>
        <strain evidence="6">V5/3M</strain>
        <plasmid evidence="6">unnamed4</plasmid>
    </source>
</reference>
<keyword evidence="6" id="KW-0614">Plasmid</keyword>
<feature type="domain" description="Guanylate cyclase" evidence="5">
    <location>
        <begin position="96"/>
        <end position="226"/>
    </location>
</feature>
<name>A0A1B2EZ02_9HYPH</name>
<dbReference type="PROSITE" id="PS50105">
    <property type="entry name" value="SAM_DOMAIN"/>
    <property type="match status" value="1"/>
</dbReference>
<dbReference type="Pfam" id="PF00536">
    <property type="entry name" value="SAM_1"/>
    <property type="match status" value="1"/>
</dbReference>
<dbReference type="CDD" id="cd09487">
    <property type="entry name" value="SAM_superfamily"/>
    <property type="match status" value="1"/>
</dbReference>
<dbReference type="SUPFAM" id="SSF52540">
    <property type="entry name" value="P-loop containing nucleoside triphosphate hydrolases"/>
    <property type="match status" value="1"/>
</dbReference>
<dbReference type="GO" id="GO:0009190">
    <property type="term" value="P:cyclic nucleotide biosynthetic process"/>
    <property type="evidence" value="ECO:0007669"/>
    <property type="project" value="InterPro"/>
</dbReference>
<dbReference type="OrthoDB" id="9785312at2"/>
<dbReference type="InterPro" id="IPR029787">
    <property type="entry name" value="Nucleotide_cyclase"/>
</dbReference>
<organism evidence="6">
    <name type="scientific">Microvirga ossetica</name>
    <dbReference type="NCBI Taxonomy" id="1882682"/>
    <lineage>
        <taxon>Bacteria</taxon>
        <taxon>Pseudomonadati</taxon>
        <taxon>Pseudomonadota</taxon>
        <taxon>Alphaproteobacteria</taxon>
        <taxon>Hyphomicrobiales</taxon>
        <taxon>Methylobacteriaceae</taxon>
        <taxon>Microvirga</taxon>
    </lineage>
</organism>
<keyword evidence="1" id="KW-0547">Nucleotide-binding</keyword>
<dbReference type="Pfam" id="PF13191">
    <property type="entry name" value="AAA_16"/>
    <property type="match status" value="1"/>
</dbReference>
<accession>A0A1B2EZ02</accession>
<dbReference type="Pfam" id="PF00211">
    <property type="entry name" value="Guanylate_cyc"/>
    <property type="match status" value="1"/>
</dbReference>
<dbReference type="AlphaFoldDB" id="A0A1B2EZ02"/>
<evidence type="ECO:0000256" key="2">
    <source>
        <dbReference type="ARBA" id="ARBA00022840"/>
    </source>
</evidence>
<dbReference type="InterPro" id="IPR041664">
    <property type="entry name" value="AAA_16"/>
</dbReference>
<protein>
    <recommendedName>
        <fullName evidence="7">Adenylate cyclase</fullName>
    </recommendedName>
</protein>
<evidence type="ECO:0000259" key="4">
    <source>
        <dbReference type="PROSITE" id="PS50105"/>
    </source>
</evidence>
<dbReference type="RefSeq" id="WP_099515968.1">
    <property type="nucleotide sequence ID" value="NZ_CP016620.1"/>
</dbReference>
<keyword evidence="2" id="KW-0067">ATP-binding</keyword>
<dbReference type="Gene3D" id="3.40.50.300">
    <property type="entry name" value="P-loop containing nucleotide triphosphate hydrolases"/>
    <property type="match status" value="1"/>
</dbReference>
<evidence type="ECO:0000256" key="1">
    <source>
        <dbReference type="ARBA" id="ARBA00022741"/>
    </source>
</evidence>
<dbReference type="CDD" id="cd07302">
    <property type="entry name" value="CHD"/>
    <property type="match status" value="1"/>
</dbReference>
<dbReference type="PANTHER" id="PTHR16305">
    <property type="entry name" value="TESTICULAR SOLUBLE ADENYLYL CYCLASE"/>
    <property type="match status" value="1"/>
</dbReference>
<dbReference type="InterPro" id="IPR019734">
    <property type="entry name" value="TPR_rpt"/>
</dbReference>
<dbReference type="InterPro" id="IPR001054">
    <property type="entry name" value="A/G_cyclase"/>
</dbReference>
<proteinExistence type="predicted"/>